<keyword evidence="1" id="KW-0812">Transmembrane</keyword>
<protein>
    <submittedName>
        <fullName evidence="2">Uncharacterized protein</fullName>
    </submittedName>
</protein>
<name>A0A1M5QQH5_9BRAD</name>
<organism evidence="2 3">
    <name type="scientific">Bradyrhizobium erythrophlei</name>
    <dbReference type="NCBI Taxonomy" id="1437360"/>
    <lineage>
        <taxon>Bacteria</taxon>
        <taxon>Pseudomonadati</taxon>
        <taxon>Pseudomonadota</taxon>
        <taxon>Alphaproteobacteria</taxon>
        <taxon>Hyphomicrobiales</taxon>
        <taxon>Nitrobacteraceae</taxon>
        <taxon>Bradyrhizobium</taxon>
    </lineage>
</organism>
<reference evidence="2 3" key="1">
    <citation type="submission" date="2016-11" db="EMBL/GenBank/DDBJ databases">
        <authorList>
            <person name="Jaros S."/>
            <person name="Januszkiewicz K."/>
            <person name="Wedrychowicz H."/>
        </authorList>
    </citation>
    <scope>NUCLEOTIDE SEQUENCE [LARGE SCALE GENOMIC DNA]</scope>
    <source>
        <strain evidence="2 3">GAS242</strain>
    </source>
</reference>
<dbReference type="Proteomes" id="UP000190675">
    <property type="component" value="Chromosome I"/>
</dbReference>
<evidence type="ECO:0000256" key="1">
    <source>
        <dbReference type="SAM" id="Phobius"/>
    </source>
</evidence>
<dbReference type="EMBL" id="LT670818">
    <property type="protein sequence ID" value="SHH16091.1"/>
    <property type="molecule type" value="Genomic_DNA"/>
</dbReference>
<keyword evidence="1" id="KW-0472">Membrane</keyword>
<gene>
    <name evidence="2" type="ORF">SAMN05444169_6079</name>
</gene>
<evidence type="ECO:0000313" key="3">
    <source>
        <dbReference type="Proteomes" id="UP000190675"/>
    </source>
</evidence>
<feature type="transmembrane region" description="Helical" evidence="1">
    <location>
        <begin position="14"/>
        <end position="31"/>
    </location>
</feature>
<keyword evidence="1" id="KW-1133">Transmembrane helix</keyword>
<accession>A0A1M5QQH5</accession>
<evidence type="ECO:0000313" key="2">
    <source>
        <dbReference type="EMBL" id="SHH16091.1"/>
    </source>
</evidence>
<dbReference type="AlphaFoldDB" id="A0A1M5QQH5"/>
<sequence length="37" mass="4173">MIALVEGHPNLDLIVFYALASAALAATLYYFHHRQIE</sequence>
<proteinExistence type="predicted"/>